<keyword evidence="1" id="KW-0732">Signal</keyword>
<name>A0A8J4TE88_9TREM</name>
<accession>A0A8J4TE88</accession>
<sequence length="48" mass="5578">RRRFLAGLYLVQLRFTCSSISWDFLTSNPKPHEILTSSHNACTKLQIQ</sequence>
<keyword evidence="3" id="KW-1185">Reference proteome</keyword>
<evidence type="ECO:0000256" key="1">
    <source>
        <dbReference type="SAM" id="SignalP"/>
    </source>
</evidence>
<dbReference type="EMBL" id="LUCH01000403">
    <property type="protein sequence ID" value="KAF5405238.1"/>
    <property type="molecule type" value="Genomic_DNA"/>
</dbReference>
<protein>
    <submittedName>
        <fullName evidence="2">Uncharacterized protein</fullName>
    </submittedName>
</protein>
<dbReference type="AlphaFoldDB" id="A0A8J4TE88"/>
<evidence type="ECO:0000313" key="3">
    <source>
        <dbReference type="Proteomes" id="UP000748531"/>
    </source>
</evidence>
<comment type="caution">
    <text evidence="2">The sequence shown here is derived from an EMBL/GenBank/DDBJ whole genome shotgun (WGS) entry which is preliminary data.</text>
</comment>
<gene>
    <name evidence="2" type="ORF">PHET_01321</name>
</gene>
<evidence type="ECO:0000313" key="2">
    <source>
        <dbReference type="EMBL" id="KAF5405238.1"/>
    </source>
</evidence>
<feature type="signal peptide" evidence="1">
    <location>
        <begin position="1"/>
        <end position="19"/>
    </location>
</feature>
<feature type="chain" id="PRO_5035298944" evidence="1">
    <location>
        <begin position="20"/>
        <end position="48"/>
    </location>
</feature>
<proteinExistence type="predicted"/>
<organism evidence="2 3">
    <name type="scientific">Paragonimus heterotremus</name>
    <dbReference type="NCBI Taxonomy" id="100268"/>
    <lineage>
        <taxon>Eukaryota</taxon>
        <taxon>Metazoa</taxon>
        <taxon>Spiralia</taxon>
        <taxon>Lophotrochozoa</taxon>
        <taxon>Platyhelminthes</taxon>
        <taxon>Trematoda</taxon>
        <taxon>Digenea</taxon>
        <taxon>Plagiorchiida</taxon>
        <taxon>Troglotremata</taxon>
        <taxon>Troglotrematidae</taxon>
        <taxon>Paragonimus</taxon>
    </lineage>
</organism>
<dbReference type="Proteomes" id="UP000748531">
    <property type="component" value="Unassembled WGS sequence"/>
</dbReference>
<reference evidence="2" key="1">
    <citation type="submission" date="2019-05" db="EMBL/GenBank/DDBJ databases">
        <title>Annotation for the trematode Paragonimus heterotremus.</title>
        <authorList>
            <person name="Choi Y.-J."/>
        </authorList>
    </citation>
    <scope>NUCLEOTIDE SEQUENCE</scope>
    <source>
        <strain evidence="2">LC</strain>
    </source>
</reference>
<feature type="non-terminal residue" evidence="2">
    <location>
        <position position="48"/>
    </location>
</feature>